<dbReference type="InterPro" id="IPR004089">
    <property type="entry name" value="MCPsignal_dom"/>
</dbReference>
<comment type="subcellular location">
    <subcellularLocation>
        <location evidence="1">Membrane</location>
    </subcellularLocation>
</comment>
<evidence type="ECO:0000256" key="1">
    <source>
        <dbReference type="ARBA" id="ARBA00004370"/>
    </source>
</evidence>
<dbReference type="PANTHER" id="PTHR43531:SF14">
    <property type="entry name" value="METHYL-ACCEPTING CHEMOTAXIS PROTEIN I-RELATED"/>
    <property type="match status" value="1"/>
</dbReference>
<dbReference type="CDD" id="cd11386">
    <property type="entry name" value="MCP_signal"/>
    <property type="match status" value="1"/>
</dbReference>
<dbReference type="SMART" id="SM00283">
    <property type="entry name" value="MA"/>
    <property type="match status" value="1"/>
</dbReference>
<comment type="similarity">
    <text evidence="3">Belongs to the methyl-accepting chemotaxis (MCP) protein family.</text>
</comment>
<dbReference type="CDD" id="cd19411">
    <property type="entry name" value="MCP2201-like_sensor"/>
    <property type="match status" value="1"/>
</dbReference>
<name>A0A6L6PTJ8_9BURK</name>
<evidence type="ECO:0000259" key="8">
    <source>
        <dbReference type="PROSITE" id="PS50885"/>
    </source>
</evidence>
<dbReference type="InterPro" id="IPR047347">
    <property type="entry name" value="YvaQ-like_sensor"/>
</dbReference>
<dbReference type="InterPro" id="IPR004090">
    <property type="entry name" value="Chemotax_Me-accpt_rcpt"/>
</dbReference>
<protein>
    <submittedName>
        <fullName evidence="9">HAMP domain-containing protein</fullName>
    </submittedName>
</protein>
<evidence type="ECO:0000256" key="6">
    <source>
        <dbReference type="SAM" id="MobiDB-lite"/>
    </source>
</evidence>
<reference evidence="9 10" key="1">
    <citation type="submission" date="2019-11" db="EMBL/GenBank/DDBJ databases">
        <title>Type strains purchased from KCTC, JCM and DSMZ.</title>
        <authorList>
            <person name="Lu H."/>
        </authorList>
    </citation>
    <scope>NUCLEOTIDE SEQUENCE [LARGE SCALE GENOMIC DNA]</scope>
    <source>
        <strain evidence="9 10">KCTC 42409</strain>
    </source>
</reference>
<dbReference type="PROSITE" id="PS50111">
    <property type="entry name" value="CHEMOTAXIS_TRANSDUC_2"/>
    <property type="match status" value="1"/>
</dbReference>
<dbReference type="Pfam" id="PF00015">
    <property type="entry name" value="MCPsignal"/>
    <property type="match status" value="1"/>
</dbReference>
<dbReference type="OrthoDB" id="9763018at2"/>
<organism evidence="9 10">
    <name type="scientific">Pseudoduganella ginsengisoli</name>
    <dbReference type="NCBI Taxonomy" id="1462440"/>
    <lineage>
        <taxon>Bacteria</taxon>
        <taxon>Pseudomonadati</taxon>
        <taxon>Pseudomonadota</taxon>
        <taxon>Betaproteobacteria</taxon>
        <taxon>Burkholderiales</taxon>
        <taxon>Oxalobacteraceae</taxon>
        <taxon>Telluria group</taxon>
        <taxon>Pseudoduganella</taxon>
    </lineage>
</organism>
<sequence length="572" mass="60809">MKWFYNLRIARKLNLTFGVVQLLTLFLGVNAIMAMSRIHSSSEEQATDWMPSVQSAMVMRTNVGDFRRWELAHMLADSDTAYAEYEKRMAATQAELQQGITNYTKLVSNKDEQGLYDQFKKAWQDFLVEHDKLVALSRKGAKDEARAFAAGPSTQKLVQLTEALDKLVKLNAEGGDAANKAADTVFDRSMWSIGALVAANMVIGIIMQLWLASIVSRPLQEAVTVARQVAAGDLTVAIDVKSKCETGDLMQALKDMLASLQSLVAQVRTGTDTIATASTQIASGNQDLSARTEQQAGSLEETASSMEQLTSTVKQNADNARQANQLAQSASGIAVKGGDVVSQVVGTMASINESSRKIVDIIAVIDGIAFQTNILALNAAVEAARAGEQGRGFAVVASEVRSLAQRSAAAAKDIKTLIGDSVDKVEAGSKLVDEAGATMNEIVASITRVTDIMSEITTASQEQSGGIAQVNEAITHMDQSTQQNAALVEQAAAAAEAMMEQAAHLSQVVSAFKLDAGAMAIGAVQAPAPKAAVASARAVVLAKPDPKPVQQAARQPARKRANAPVADEWEEF</sequence>
<evidence type="ECO:0000313" key="9">
    <source>
        <dbReference type="EMBL" id="MTW00820.1"/>
    </source>
</evidence>
<dbReference type="SMART" id="SM00304">
    <property type="entry name" value="HAMP"/>
    <property type="match status" value="1"/>
</dbReference>
<evidence type="ECO:0000256" key="2">
    <source>
        <dbReference type="ARBA" id="ARBA00022481"/>
    </source>
</evidence>
<feature type="coiled-coil region" evidence="5">
    <location>
        <begin position="75"/>
        <end position="102"/>
    </location>
</feature>
<dbReference type="Pfam" id="PF00672">
    <property type="entry name" value="HAMP"/>
    <property type="match status" value="1"/>
</dbReference>
<dbReference type="GO" id="GO:0005886">
    <property type="term" value="C:plasma membrane"/>
    <property type="evidence" value="ECO:0007669"/>
    <property type="project" value="TreeGrafter"/>
</dbReference>
<dbReference type="SUPFAM" id="SSF58104">
    <property type="entry name" value="Methyl-accepting chemotaxis protein (MCP) signaling domain"/>
    <property type="match status" value="1"/>
</dbReference>
<evidence type="ECO:0000256" key="4">
    <source>
        <dbReference type="PROSITE-ProRule" id="PRU00284"/>
    </source>
</evidence>
<keyword evidence="4" id="KW-0807">Transducer</keyword>
<feature type="region of interest" description="Disordered" evidence="6">
    <location>
        <begin position="545"/>
        <end position="572"/>
    </location>
</feature>
<dbReference type="RefSeq" id="WP_155437216.1">
    <property type="nucleotide sequence ID" value="NZ_WNLA01000001.1"/>
</dbReference>
<dbReference type="Gene3D" id="1.10.287.950">
    <property type="entry name" value="Methyl-accepting chemotaxis protein"/>
    <property type="match status" value="1"/>
</dbReference>
<dbReference type="InterPro" id="IPR003660">
    <property type="entry name" value="HAMP_dom"/>
</dbReference>
<proteinExistence type="inferred from homology"/>
<dbReference type="AlphaFoldDB" id="A0A6L6PTJ8"/>
<keyword evidence="5" id="KW-0175">Coiled coil</keyword>
<gene>
    <name evidence="9" type="ORF">GM668_01835</name>
</gene>
<keyword evidence="2" id="KW-0488">Methylation</keyword>
<dbReference type="InterPro" id="IPR051310">
    <property type="entry name" value="MCP_chemotaxis"/>
</dbReference>
<dbReference type="FunFam" id="1.10.287.950:FF:000001">
    <property type="entry name" value="Methyl-accepting chemotaxis sensory transducer"/>
    <property type="match status" value="1"/>
</dbReference>
<dbReference type="InterPro" id="IPR024478">
    <property type="entry name" value="HlyB_4HB_MCP"/>
</dbReference>
<evidence type="ECO:0000259" key="7">
    <source>
        <dbReference type="PROSITE" id="PS50111"/>
    </source>
</evidence>
<dbReference type="GO" id="GO:0006935">
    <property type="term" value="P:chemotaxis"/>
    <property type="evidence" value="ECO:0007669"/>
    <property type="project" value="InterPro"/>
</dbReference>
<accession>A0A6L6PTJ8</accession>
<dbReference type="PANTHER" id="PTHR43531">
    <property type="entry name" value="PROTEIN ICFG"/>
    <property type="match status" value="1"/>
</dbReference>
<dbReference type="Proteomes" id="UP000484015">
    <property type="component" value="Unassembled WGS sequence"/>
</dbReference>
<feature type="domain" description="Methyl-accepting transducer" evidence="7">
    <location>
        <begin position="270"/>
        <end position="499"/>
    </location>
</feature>
<dbReference type="PROSITE" id="PS50885">
    <property type="entry name" value="HAMP"/>
    <property type="match status" value="1"/>
</dbReference>
<dbReference type="Pfam" id="PF12729">
    <property type="entry name" value="4HB_MCP_1"/>
    <property type="match status" value="1"/>
</dbReference>
<dbReference type="PRINTS" id="PR00260">
    <property type="entry name" value="CHEMTRNSDUCR"/>
</dbReference>
<dbReference type="CDD" id="cd06225">
    <property type="entry name" value="HAMP"/>
    <property type="match status" value="1"/>
</dbReference>
<dbReference type="EMBL" id="WNLA01000001">
    <property type="protein sequence ID" value="MTW00820.1"/>
    <property type="molecule type" value="Genomic_DNA"/>
</dbReference>
<dbReference type="GO" id="GO:0004888">
    <property type="term" value="F:transmembrane signaling receptor activity"/>
    <property type="evidence" value="ECO:0007669"/>
    <property type="project" value="InterPro"/>
</dbReference>
<comment type="caution">
    <text evidence="9">The sequence shown here is derived from an EMBL/GenBank/DDBJ whole genome shotgun (WGS) entry which is preliminary data.</text>
</comment>
<evidence type="ECO:0000256" key="5">
    <source>
        <dbReference type="SAM" id="Coils"/>
    </source>
</evidence>
<evidence type="ECO:0000256" key="3">
    <source>
        <dbReference type="ARBA" id="ARBA00029447"/>
    </source>
</evidence>
<feature type="domain" description="HAMP" evidence="8">
    <location>
        <begin position="213"/>
        <end position="265"/>
    </location>
</feature>
<dbReference type="GO" id="GO:0007165">
    <property type="term" value="P:signal transduction"/>
    <property type="evidence" value="ECO:0007669"/>
    <property type="project" value="UniProtKB-KW"/>
</dbReference>
<feature type="compositionally biased region" description="Low complexity" evidence="6">
    <location>
        <begin position="545"/>
        <end position="555"/>
    </location>
</feature>
<evidence type="ECO:0000313" key="10">
    <source>
        <dbReference type="Proteomes" id="UP000484015"/>
    </source>
</evidence>
<keyword evidence="10" id="KW-1185">Reference proteome</keyword>